<dbReference type="EMBL" id="UINC01215983">
    <property type="protein sequence ID" value="SVE41927.1"/>
    <property type="molecule type" value="Genomic_DNA"/>
</dbReference>
<name>A0A383DBQ8_9ZZZZ</name>
<dbReference type="InterPro" id="IPR026444">
    <property type="entry name" value="Secre_tail"/>
</dbReference>
<evidence type="ECO:0000313" key="2">
    <source>
        <dbReference type="EMBL" id="SVE41927.1"/>
    </source>
</evidence>
<proteinExistence type="predicted"/>
<organism evidence="2">
    <name type="scientific">marine metagenome</name>
    <dbReference type="NCBI Taxonomy" id="408172"/>
    <lineage>
        <taxon>unclassified sequences</taxon>
        <taxon>metagenomes</taxon>
        <taxon>ecological metagenomes</taxon>
    </lineage>
</organism>
<reference evidence="2" key="1">
    <citation type="submission" date="2018-05" db="EMBL/GenBank/DDBJ databases">
        <authorList>
            <person name="Lanie J.A."/>
            <person name="Ng W.-L."/>
            <person name="Kazmierczak K.M."/>
            <person name="Andrzejewski T.M."/>
            <person name="Davidsen T.M."/>
            <person name="Wayne K.J."/>
            <person name="Tettelin H."/>
            <person name="Glass J.I."/>
            <person name="Rusch D."/>
            <person name="Podicherti R."/>
            <person name="Tsui H.-C.T."/>
            <person name="Winkler M.E."/>
        </authorList>
    </citation>
    <scope>NUCLEOTIDE SEQUENCE</scope>
</reference>
<gene>
    <name evidence="2" type="ORF">METZ01_LOCUS494781</name>
</gene>
<protein>
    <recommendedName>
        <fullName evidence="1">Secretion system C-terminal sorting domain-containing protein</fullName>
    </recommendedName>
</protein>
<dbReference type="Pfam" id="PF18962">
    <property type="entry name" value="Por_Secre_tail"/>
    <property type="match status" value="1"/>
</dbReference>
<dbReference type="Gene3D" id="2.60.40.4070">
    <property type="match status" value="1"/>
</dbReference>
<dbReference type="AlphaFoldDB" id="A0A383DBQ8"/>
<feature type="domain" description="Secretion system C-terminal sorting" evidence="1">
    <location>
        <begin position="124"/>
        <end position="199"/>
    </location>
</feature>
<feature type="non-terminal residue" evidence="2">
    <location>
        <position position="1"/>
    </location>
</feature>
<accession>A0A383DBQ8</accession>
<sequence length="202" mass="22544">PEGFAFSQTMKQAFYFVNSATIDDKPLDTDDLIIAYNGDIVVGARYWSGEITDVPAMGAYDMGDAVDYCESGDEITFKIFDFSTNTLVDMESDIATTWENFGISVINLTEMRLIPSEISLGTPYPNPFNPVTNISFSIPADMDVEIVVYDMRGGQVMVLTERLYEAGYHDLYWNAGQVSSGIYFVKMIAGDYISTQKLMLIK</sequence>
<dbReference type="NCBIfam" id="TIGR04183">
    <property type="entry name" value="Por_Secre_tail"/>
    <property type="match status" value="1"/>
</dbReference>
<evidence type="ECO:0000259" key="1">
    <source>
        <dbReference type="Pfam" id="PF18962"/>
    </source>
</evidence>